<dbReference type="EMBL" id="JBHRSM010000053">
    <property type="protein sequence ID" value="MFC3088486.1"/>
    <property type="molecule type" value="Genomic_DNA"/>
</dbReference>
<accession>A0ABV7DZY7</accession>
<reference evidence="2" key="1">
    <citation type="journal article" date="2019" name="Int. J. Syst. Evol. Microbiol.">
        <title>The Global Catalogue of Microorganisms (GCM) 10K type strain sequencing project: providing services to taxonomists for standard genome sequencing and annotation.</title>
        <authorList>
            <consortium name="The Broad Institute Genomics Platform"/>
            <consortium name="The Broad Institute Genome Sequencing Center for Infectious Disease"/>
            <person name="Wu L."/>
            <person name="Ma J."/>
        </authorList>
    </citation>
    <scope>NUCLEOTIDE SEQUENCE [LARGE SCALE GENOMIC DNA]</scope>
    <source>
        <strain evidence="2">KCTC 62102</strain>
    </source>
</reference>
<protein>
    <submittedName>
        <fullName evidence="1">Uncharacterized protein</fullName>
    </submittedName>
</protein>
<proteinExistence type="predicted"/>
<keyword evidence="2" id="KW-1185">Reference proteome</keyword>
<comment type="caution">
    <text evidence="1">The sequence shown here is derived from an EMBL/GenBank/DDBJ whole genome shotgun (WGS) entry which is preliminary data.</text>
</comment>
<organism evidence="1 2">
    <name type="scientific">Tabrizicola soli</name>
    <dbReference type="NCBI Taxonomy" id="2185115"/>
    <lineage>
        <taxon>Bacteria</taxon>
        <taxon>Pseudomonadati</taxon>
        <taxon>Pseudomonadota</taxon>
        <taxon>Alphaproteobacteria</taxon>
        <taxon>Rhodobacterales</taxon>
        <taxon>Paracoccaceae</taxon>
        <taxon>Tabrizicola</taxon>
    </lineage>
</organism>
<evidence type="ECO:0000313" key="1">
    <source>
        <dbReference type="EMBL" id="MFC3088486.1"/>
    </source>
</evidence>
<gene>
    <name evidence="1" type="ORF">ACFOD6_20810</name>
</gene>
<dbReference type="Proteomes" id="UP001595445">
    <property type="component" value="Unassembled WGS sequence"/>
</dbReference>
<sequence length="113" mass="12575">MTDPFTFSLDRLRIRAIPREDNTEHIQWAYLLPAGGELVRDLFRFMPDPRGGILGGGGGGVGGAFYDHSSRYPFGLPEEARPLWVEFRAHVAQLTAHQRLAWMAAAQAEQVAP</sequence>
<name>A0ABV7DZY7_9RHOB</name>
<evidence type="ECO:0000313" key="2">
    <source>
        <dbReference type="Proteomes" id="UP001595445"/>
    </source>
</evidence>
<dbReference type="RefSeq" id="WP_197644758.1">
    <property type="nucleotide sequence ID" value="NZ_JAEACP010000012.1"/>
</dbReference>